<feature type="compositionally biased region" description="Polar residues" evidence="11">
    <location>
        <begin position="498"/>
        <end position="515"/>
    </location>
</feature>
<dbReference type="EMBL" id="CAJPDS010000106">
    <property type="protein sequence ID" value="CAF9937899.1"/>
    <property type="molecule type" value="Genomic_DNA"/>
</dbReference>
<evidence type="ECO:0000256" key="2">
    <source>
        <dbReference type="ARBA" id="ARBA00006415"/>
    </source>
</evidence>
<evidence type="ECO:0000259" key="14">
    <source>
        <dbReference type="Pfam" id="PF25398"/>
    </source>
</evidence>
<dbReference type="PANTHER" id="PTHR14043:SF2">
    <property type="entry name" value="HOMEOBOX PROTEIN CUT"/>
    <property type="match status" value="1"/>
</dbReference>
<evidence type="ECO:0000256" key="8">
    <source>
        <dbReference type="ARBA" id="ARBA00023054"/>
    </source>
</evidence>
<dbReference type="PANTHER" id="PTHR14043">
    <property type="entry name" value="CCAAT DISPLACEMENT PROTEIN-RELATED"/>
    <property type="match status" value="1"/>
</dbReference>
<dbReference type="AlphaFoldDB" id="A0A8H3J0B6"/>
<feature type="transmembrane region" description="Helical" evidence="12">
    <location>
        <begin position="700"/>
        <end position="719"/>
    </location>
</feature>
<organism evidence="15 16">
    <name type="scientific">Heterodermia speciosa</name>
    <dbReference type="NCBI Taxonomy" id="116794"/>
    <lineage>
        <taxon>Eukaryota</taxon>
        <taxon>Fungi</taxon>
        <taxon>Dikarya</taxon>
        <taxon>Ascomycota</taxon>
        <taxon>Pezizomycotina</taxon>
        <taxon>Lecanoromycetes</taxon>
        <taxon>OSLEUM clade</taxon>
        <taxon>Lecanoromycetidae</taxon>
        <taxon>Caliciales</taxon>
        <taxon>Physciaceae</taxon>
        <taxon>Heterodermia</taxon>
    </lineage>
</organism>
<reference evidence="15" key="1">
    <citation type="submission" date="2021-03" db="EMBL/GenBank/DDBJ databases">
        <authorList>
            <person name="Tagirdzhanova G."/>
        </authorList>
    </citation>
    <scope>NUCLEOTIDE SEQUENCE</scope>
</reference>
<evidence type="ECO:0000256" key="12">
    <source>
        <dbReference type="SAM" id="Phobius"/>
    </source>
</evidence>
<evidence type="ECO:0000256" key="10">
    <source>
        <dbReference type="SAM" id="Coils"/>
    </source>
</evidence>
<evidence type="ECO:0000313" key="16">
    <source>
        <dbReference type="Proteomes" id="UP000664521"/>
    </source>
</evidence>
<dbReference type="Pfam" id="PF08172">
    <property type="entry name" value="CASP_C"/>
    <property type="match status" value="1"/>
</dbReference>
<keyword evidence="6 12" id="KW-1133">Transmembrane helix</keyword>
<dbReference type="InterPro" id="IPR012955">
    <property type="entry name" value="CASP_C"/>
</dbReference>
<keyword evidence="16" id="KW-1185">Reference proteome</keyword>
<evidence type="ECO:0000256" key="7">
    <source>
        <dbReference type="ARBA" id="ARBA00023034"/>
    </source>
</evidence>
<keyword evidence="9 12" id="KW-0472">Membrane</keyword>
<dbReference type="InterPro" id="IPR057476">
    <property type="entry name" value="Cux_N"/>
</dbReference>
<protein>
    <recommendedName>
        <fullName evidence="3">Protein CASP</fullName>
    </recommendedName>
</protein>
<comment type="caution">
    <text evidence="15">The sequence shown here is derived from an EMBL/GenBank/DDBJ whole genome shotgun (WGS) entry which is preliminary data.</text>
</comment>
<evidence type="ECO:0000256" key="11">
    <source>
        <dbReference type="SAM" id="MobiDB-lite"/>
    </source>
</evidence>
<dbReference type="GO" id="GO:0000139">
    <property type="term" value="C:Golgi membrane"/>
    <property type="evidence" value="ECO:0007669"/>
    <property type="project" value="UniProtKB-SubCell"/>
</dbReference>
<gene>
    <name evidence="15" type="ORF">HETSPECPRED_000698</name>
</gene>
<comment type="similarity">
    <text evidence="2">Belongs to the CASP family.</text>
</comment>
<feature type="region of interest" description="Disordered" evidence="11">
    <location>
        <begin position="1"/>
        <end position="27"/>
    </location>
</feature>
<keyword evidence="7" id="KW-0333">Golgi apparatus</keyword>
<evidence type="ECO:0000259" key="13">
    <source>
        <dbReference type="Pfam" id="PF08172"/>
    </source>
</evidence>
<keyword evidence="8 10" id="KW-0175">Coiled coil</keyword>
<evidence type="ECO:0000256" key="6">
    <source>
        <dbReference type="ARBA" id="ARBA00022989"/>
    </source>
</evidence>
<dbReference type="Pfam" id="PF25398">
    <property type="entry name" value="CUX1_N"/>
    <property type="match status" value="1"/>
</dbReference>
<name>A0A8H3J0B6_9LECA</name>
<dbReference type="OrthoDB" id="10257567at2759"/>
<sequence length="767" mass="85239">MDVSAALETEINDSGIDESSATEDVAEALSSLPRTNGTSGASSDDNKFQSAIAAWRNIDLTKLVPELDNTASDIVTHQRDALVSRKDLAQKTKDFRKLDDSSKLTEFKVLLKAYQNFIDLLTSHGKTTSSAFLQLYSSISEAPDPYPLLEASVDALLVSEDTLPKVTSENEHLQKNIVSVTQQLESVEHQLEEERASRRELEDGRGSKIKDVETSWRAVLEEKQDNWEAKERSLEEKVESQERLLNELKASYEVSQRLGHGAESEGEARGPSASAAELEILSSDLDRTSQRLAEVEARNEQLRIELAETTSNTQRRPTAEEDPATTRLRSENSSLLRKLDSVKLEKDSEVRKQEMRIRTLERDTQALQNDRETLKERLHSWRDYKDVKQELEIFKSIEFASLDDDDAMSPANLDDGRVENGAPRGDKNGTLEQMLLARNKKLNNEMAVLRVSHQDLQQQLETLQETMSTTNAELERAQNLNSTLESDLVKVQQEASNALPSSNMSSAGPYTSRYPNASIRRGRASPTSSIISGFDPSSGARNTMEAIRMGEPVGGGSGIMPMIQAQRDRFKQKNSQLEDEVSKQHSTISSLRQEIASLQKDNLSLYEKSRYVSTYSRGQPSSSASQYVSSPTASSIHVSSDTPSGLSLDRYRSAYEANISPFAAFRGRESTRAYKRMSLPERVIFSITRMVLANRTSRNLFAAYCLALHVLIFLMLYWMQTADIEKHASNLGEAASAVVAGGAAIGGDAAGAQHGDWQQEPFHADSR</sequence>
<evidence type="ECO:0000256" key="1">
    <source>
        <dbReference type="ARBA" id="ARBA00004409"/>
    </source>
</evidence>
<feature type="region of interest" description="Disordered" evidence="11">
    <location>
        <begin position="305"/>
        <end position="333"/>
    </location>
</feature>
<comment type="subcellular location">
    <subcellularLocation>
        <location evidence="1">Golgi apparatus membrane</location>
        <topology evidence="1">Single-pass type IV membrane protein</topology>
    </subcellularLocation>
</comment>
<feature type="domain" description="Cux N-terminal" evidence="14">
    <location>
        <begin position="44"/>
        <end position="155"/>
    </location>
</feature>
<evidence type="ECO:0000256" key="9">
    <source>
        <dbReference type="ARBA" id="ARBA00023136"/>
    </source>
</evidence>
<feature type="coiled-coil region" evidence="10">
    <location>
        <begin position="560"/>
        <end position="608"/>
    </location>
</feature>
<evidence type="ECO:0000313" key="15">
    <source>
        <dbReference type="EMBL" id="CAF9937899.1"/>
    </source>
</evidence>
<keyword evidence="5 12" id="KW-0812">Transmembrane</keyword>
<accession>A0A8H3J0B6</accession>
<evidence type="ECO:0000256" key="5">
    <source>
        <dbReference type="ARBA" id="ARBA00022692"/>
    </source>
</evidence>
<feature type="coiled-coil region" evidence="10">
    <location>
        <begin position="439"/>
        <end position="494"/>
    </location>
</feature>
<evidence type="ECO:0000256" key="3">
    <source>
        <dbReference type="ARBA" id="ARBA00018691"/>
    </source>
</evidence>
<evidence type="ECO:0000256" key="4">
    <source>
        <dbReference type="ARBA" id="ARBA00022448"/>
    </source>
</evidence>
<feature type="coiled-coil region" evidence="10">
    <location>
        <begin position="350"/>
        <end position="377"/>
    </location>
</feature>
<dbReference type="Proteomes" id="UP000664521">
    <property type="component" value="Unassembled WGS sequence"/>
</dbReference>
<keyword evidence="4" id="KW-0813">Transport</keyword>
<dbReference type="GO" id="GO:0006891">
    <property type="term" value="P:intra-Golgi vesicle-mediated transport"/>
    <property type="evidence" value="ECO:0007669"/>
    <property type="project" value="InterPro"/>
</dbReference>
<feature type="domain" description="CASP C-terminal" evidence="13">
    <location>
        <begin position="461"/>
        <end position="721"/>
    </location>
</feature>
<feature type="region of interest" description="Disordered" evidence="11">
    <location>
        <begin position="498"/>
        <end position="539"/>
    </location>
</feature>
<proteinExistence type="inferred from homology"/>